<keyword evidence="2" id="KW-1003">Cell membrane</keyword>
<dbReference type="InterPro" id="IPR036259">
    <property type="entry name" value="MFS_trans_sf"/>
</dbReference>
<evidence type="ECO:0000256" key="4">
    <source>
        <dbReference type="ARBA" id="ARBA00022989"/>
    </source>
</evidence>
<comment type="subcellular location">
    <subcellularLocation>
        <location evidence="1">Cell membrane</location>
        <topology evidence="1">Multi-pass membrane protein</topology>
    </subcellularLocation>
</comment>
<feature type="transmembrane region" description="Helical" evidence="6">
    <location>
        <begin position="128"/>
        <end position="153"/>
    </location>
</feature>
<sequence length="383" mass="40023">MAGTALSAGALPLIAVTVLHVSAWQVSALAALSGVASALIAVPLGGVIEYRRKRPVMMGADALRFLVMLSVPITLWAGWLTFVHVCVVAVLTGAATIAFNVAGGAHLKALVAPAELHRANSRFEQAFWIINTVGSSAGGFLITAFGSGATMLLDAVSYLASAVCVRRIRAPEPSPPVRESPSWRADVTAGWRYLLARADLRALFVNAQVFGAGVMAASPLTVVLMLQDLRFTAWQYGLTIGLPCLGGVLGALATPWLITRFGQRSVLLGAGALRTVWLPPLPFLPGGTAGLLIIVVADFALLLCAGVFNPVFATYRARAVDDRYLARVLNAWAITSRTAQPIAIAAGGALAALVGVRPTLLAAAVVTMASGFALPWRSAREQP</sequence>
<dbReference type="PANTHER" id="PTHR23513">
    <property type="entry name" value="INTEGRAL MEMBRANE EFFLUX PROTEIN-RELATED"/>
    <property type="match status" value="1"/>
</dbReference>
<feature type="transmembrane region" description="Helical" evidence="6">
    <location>
        <begin position="329"/>
        <end position="353"/>
    </location>
</feature>
<evidence type="ECO:0000313" key="7">
    <source>
        <dbReference type="EMBL" id="MDP9829513.1"/>
    </source>
</evidence>
<dbReference type="Gene3D" id="1.20.1250.20">
    <property type="entry name" value="MFS general substrate transporter like domains"/>
    <property type="match status" value="1"/>
</dbReference>
<keyword evidence="3 6" id="KW-0812">Transmembrane</keyword>
<evidence type="ECO:0000256" key="1">
    <source>
        <dbReference type="ARBA" id="ARBA00004651"/>
    </source>
</evidence>
<evidence type="ECO:0000313" key="8">
    <source>
        <dbReference type="Proteomes" id="UP001235712"/>
    </source>
</evidence>
<comment type="caution">
    <text evidence="7">The sequence shown here is derived from an EMBL/GenBank/DDBJ whole genome shotgun (WGS) entry which is preliminary data.</text>
</comment>
<feature type="transmembrane region" description="Helical" evidence="6">
    <location>
        <begin position="283"/>
        <end position="308"/>
    </location>
</feature>
<protein>
    <submittedName>
        <fullName evidence="7">MFS family arabinose efflux permease</fullName>
    </submittedName>
</protein>
<keyword evidence="5 6" id="KW-0472">Membrane</keyword>
<reference evidence="7 8" key="1">
    <citation type="submission" date="2023-07" db="EMBL/GenBank/DDBJ databases">
        <title>Sequencing the genomes of 1000 actinobacteria strains.</title>
        <authorList>
            <person name="Klenk H.-P."/>
        </authorList>
    </citation>
    <scope>NUCLEOTIDE SEQUENCE [LARGE SCALE GENOMIC DNA]</scope>
    <source>
        <strain evidence="7 8">DSM 44388</strain>
    </source>
</reference>
<dbReference type="EMBL" id="JAUSQZ010000001">
    <property type="protein sequence ID" value="MDP9829513.1"/>
    <property type="molecule type" value="Genomic_DNA"/>
</dbReference>
<feature type="transmembrane region" description="Helical" evidence="6">
    <location>
        <begin position="88"/>
        <end position="107"/>
    </location>
</feature>
<dbReference type="InterPro" id="IPR011701">
    <property type="entry name" value="MFS"/>
</dbReference>
<keyword evidence="4 6" id="KW-1133">Transmembrane helix</keyword>
<organism evidence="7 8">
    <name type="scientific">Kineosporia succinea</name>
    <dbReference type="NCBI Taxonomy" id="84632"/>
    <lineage>
        <taxon>Bacteria</taxon>
        <taxon>Bacillati</taxon>
        <taxon>Actinomycetota</taxon>
        <taxon>Actinomycetes</taxon>
        <taxon>Kineosporiales</taxon>
        <taxon>Kineosporiaceae</taxon>
        <taxon>Kineosporia</taxon>
    </lineage>
</organism>
<feature type="transmembrane region" description="Helical" evidence="6">
    <location>
        <begin position="359"/>
        <end position="376"/>
    </location>
</feature>
<dbReference type="PANTHER" id="PTHR23513:SF6">
    <property type="entry name" value="MAJOR FACILITATOR SUPERFAMILY ASSOCIATED DOMAIN-CONTAINING PROTEIN"/>
    <property type="match status" value="1"/>
</dbReference>
<name>A0ABT9P9Z0_9ACTN</name>
<dbReference type="Proteomes" id="UP001235712">
    <property type="component" value="Unassembled WGS sequence"/>
</dbReference>
<dbReference type="SUPFAM" id="SSF103473">
    <property type="entry name" value="MFS general substrate transporter"/>
    <property type="match status" value="1"/>
</dbReference>
<feature type="transmembrane region" description="Helical" evidence="6">
    <location>
        <begin position="62"/>
        <end position="82"/>
    </location>
</feature>
<evidence type="ECO:0000256" key="3">
    <source>
        <dbReference type="ARBA" id="ARBA00022692"/>
    </source>
</evidence>
<evidence type="ECO:0000256" key="5">
    <source>
        <dbReference type="ARBA" id="ARBA00023136"/>
    </source>
</evidence>
<dbReference type="CDD" id="cd06173">
    <property type="entry name" value="MFS_MefA_like"/>
    <property type="match status" value="1"/>
</dbReference>
<feature type="transmembrane region" description="Helical" evidence="6">
    <location>
        <begin position="238"/>
        <end position="258"/>
    </location>
</feature>
<accession>A0ABT9P9Z0</accession>
<dbReference type="Pfam" id="PF07690">
    <property type="entry name" value="MFS_1"/>
    <property type="match status" value="1"/>
</dbReference>
<gene>
    <name evidence="7" type="ORF">J2S57_005262</name>
</gene>
<feature type="transmembrane region" description="Helical" evidence="6">
    <location>
        <begin position="203"/>
        <end position="226"/>
    </location>
</feature>
<proteinExistence type="predicted"/>
<feature type="transmembrane region" description="Helical" evidence="6">
    <location>
        <begin position="33"/>
        <end position="50"/>
    </location>
</feature>
<evidence type="ECO:0000256" key="6">
    <source>
        <dbReference type="SAM" id="Phobius"/>
    </source>
</evidence>
<keyword evidence="8" id="KW-1185">Reference proteome</keyword>
<evidence type="ECO:0000256" key="2">
    <source>
        <dbReference type="ARBA" id="ARBA00022475"/>
    </source>
</evidence>